<dbReference type="PATRIC" id="fig|158500.4.peg.5374"/>
<reference evidence="2 3" key="1">
    <citation type="submission" date="2014-03" db="EMBL/GenBank/DDBJ databases">
        <title>Whole genome sequence of Novosphingobium resinovorum KF1.</title>
        <authorList>
            <person name="Gan H.M."/>
            <person name="Gan H.Y."/>
            <person name="Chew T.H."/>
            <person name="Savka M.A."/>
        </authorList>
    </citation>
    <scope>NUCLEOTIDE SEQUENCE [LARGE SCALE GENOMIC DNA]</scope>
    <source>
        <strain evidence="2 3">KF1</strain>
    </source>
</reference>
<organism evidence="2 3">
    <name type="scientific">Novosphingobium resinovorum</name>
    <dbReference type="NCBI Taxonomy" id="158500"/>
    <lineage>
        <taxon>Bacteria</taxon>
        <taxon>Pseudomonadati</taxon>
        <taxon>Pseudomonadota</taxon>
        <taxon>Alphaproteobacteria</taxon>
        <taxon>Sphingomonadales</taxon>
        <taxon>Sphingomonadaceae</taxon>
        <taxon>Novosphingobium</taxon>
    </lineage>
</organism>
<evidence type="ECO:0000256" key="1">
    <source>
        <dbReference type="SAM" id="SignalP"/>
    </source>
</evidence>
<sequence length="120" mass="13486">MRQFTKFIAPALIAVTGLGAIAPGIAEAAPNRHVQAARHYDIRSDIQGLRANIDRAAARRTISQREASGLRRDVVDIQRLYGQYSRGGLSAQETRILGNRVNKVYASLRMERHDYDRRRG</sequence>
<dbReference type="RefSeq" id="WP_008832915.1">
    <property type="nucleotide sequence ID" value="NZ_BSFC01000011.1"/>
</dbReference>
<evidence type="ECO:0000313" key="2">
    <source>
        <dbReference type="EMBL" id="EZP71192.1"/>
    </source>
</evidence>
<keyword evidence="1" id="KW-0732">Signal</keyword>
<dbReference type="Proteomes" id="UP000024329">
    <property type="component" value="Unassembled WGS sequence"/>
</dbReference>
<evidence type="ECO:0000313" key="3">
    <source>
        <dbReference type="Proteomes" id="UP000024329"/>
    </source>
</evidence>
<proteinExistence type="predicted"/>
<feature type="signal peptide" evidence="1">
    <location>
        <begin position="1"/>
        <end position="28"/>
    </location>
</feature>
<comment type="caution">
    <text evidence="2">The sequence shown here is derived from an EMBL/GenBank/DDBJ whole genome shotgun (WGS) entry which is preliminary data.</text>
</comment>
<dbReference type="AlphaFoldDB" id="A0A031JD67"/>
<gene>
    <name evidence="2" type="ORF">BV97_05297</name>
</gene>
<name>A0A031JD67_9SPHN</name>
<feature type="chain" id="PRO_5001556613" evidence="1">
    <location>
        <begin position="29"/>
        <end position="120"/>
    </location>
</feature>
<dbReference type="EMBL" id="JFYZ01000062">
    <property type="protein sequence ID" value="EZP71192.1"/>
    <property type="molecule type" value="Genomic_DNA"/>
</dbReference>
<protein>
    <submittedName>
        <fullName evidence="2">Uncharacterized protein</fullName>
    </submittedName>
</protein>
<dbReference type="STRING" id="158500.BES08_17595"/>
<accession>A0A031JD67</accession>